<dbReference type="PROSITE" id="PS51462">
    <property type="entry name" value="NUDIX"/>
    <property type="match status" value="1"/>
</dbReference>
<dbReference type="Pfam" id="PF00293">
    <property type="entry name" value="NUDIX"/>
    <property type="match status" value="1"/>
</dbReference>
<dbReference type="CDD" id="cd03673">
    <property type="entry name" value="NUDIX_Ap6A_hydrolase"/>
    <property type="match status" value="1"/>
</dbReference>
<dbReference type="PANTHER" id="PTHR43736">
    <property type="entry name" value="ADP-RIBOSE PYROPHOSPHATASE"/>
    <property type="match status" value="1"/>
</dbReference>
<evidence type="ECO:0000256" key="1">
    <source>
        <dbReference type="ARBA" id="ARBA00022801"/>
    </source>
</evidence>
<evidence type="ECO:0000259" key="2">
    <source>
        <dbReference type="PROSITE" id="PS51462"/>
    </source>
</evidence>
<dbReference type="SUPFAM" id="SSF55811">
    <property type="entry name" value="Nudix"/>
    <property type="match status" value="1"/>
</dbReference>
<feature type="domain" description="Nudix hydrolase" evidence="2">
    <location>
        <begin position="67"/>
        <end position="196"/>
    </location>
</feature>
<dbReference type="InterPro" id="IPR020476">
    <property type="entry name" value="Nudix_hydrolase"/>
</dbReference>
<dbReference type="InterPro" id="IPR015797">
    <property type="entry name" value="NUDIX_hydrolase-like_dom_sf"/>
</dbReference>
<dbReference type="InterPro" id="IPR000086">
    <property type="entry name" value="NUDIX_hydrolase_dom"/>
</dbReference>
<dbReference type="Proteomes" id="UP000553034">
    <property type="component" value="Unassembled WGS sequence"/>
</dbReference>
<dbReference type="PRINTS" id="PR00502">
    <property type="entry name" value="NUDIXFAMILY"/>
</dbReference>
<comment type="caution">
    <text evidence="3">The sequence shown here is derived from an EMBL/GenBank/DDBJ whole genome shotgun (WGS) entry which is preliminary data.</text>
</comment>
<dbReference type="Gene3D" id="3.90.79.10">
    <property type="entry name" value="Nucleoside Triphosphate Pyrophosphohydrolase"/>
    <property type="match status" value="1"/>
</dbReference>
<sequence>MYKVFINDIPIILSTEKKVGSQYASFPIKKAKIKKLIKKIEKGELLYVNLYHEKEEKLLKHLRKQLKSVIAGGGLVYNTKGEILFIYRNKRWDLPKGKADKGETIEETAIREVEEETKVEGLEITRFIETTYHILKRNGKYRLKETYWFEMKTAFTGELSPQLDEGITKVKWKNFEQTQKALRNSYENIKLLFPKEYLTIHPNDREKEKQKASV</sequence>
<keyword evidence="4" id="KW-1185">Reference proteome</keyword>
<keyword evidence="1" id="KW-0378">Hydrolase</keyword>
<name>A0A840EHM8_9FLAO</name>
<organism evidence="3 4">
    <name type="scientific">Mesonia hippocampi</name>
    <dbReference type="NCBI Taxonomy" id="1628250"/>
    <lineage>
        <taxon>Bacteria</taxon>
        <taxon>Pseudomonadati</taxon>
        <taxon>Bacteroidota</taxon>
        <taxon>Flavobacteriia</taxon>
        <taxon>Flavobacteriales</taxon>
        <taxon>Flavobacteriaceae</taxon>
        <taxon>Mesonia</taxon>
    </lineage>
</organism>
<protein>
    <submittedName>
        <fullName evidence="3">8-oxo-dGTP pyrophosphatase MutT (NUDIX family)</fullName>
    </submittedName>
</protein>
<dbReference type="PANTHER" id="PTHR43736:SF1">
    <property type="entry name" value="DIHYDRONEOPTERIN TRIPHOSPHATE DIPHOSPHATASE"/>
    <property type="match status" value="1"/>
</dbReference>
<accession>A0A840EHM8</accession>
<gene>
    <name evidence="3" type="ORF">GGR32_001103</name>
</gene>
<evidence type="ECO:0000313" key="3">
    <source>
        <dbReference type="EMBL" id="MBB4118812.1"/>
    </source>
</evidence>
<proteinExistence type="predicted"/>
<dbReference type="GO" id="GO:0016787">
    <property type="term" value="F:hydrolase activity"/>
    <property type="evidence" value="ECO:0007669"/>
    <property type="project" value="UniProtKB-KW"/>
</dbReference>
<reference evidence="3 4" key="1">
    <citation type="submission" date="2020-08" db="EMBL/GenBank/DDBJ databases">
        <title>Genomic Encyclopedia of Type Strains, Phase IV (KMG-IV): sequencing the most valuable type-strain genomes for metagenomic binning, comparative biology and taxonomic classification.</title>
        <authorList>
            <person name="Goeker M."/>
        </authorList>
    </citation>
    <scope>NUCLEOTIDE SEQUENCE [LARGE SCALE GENOMIC DNA]</scope>
    <source>
        <strain evidence="3 4">DSM 29568</strain>
    </source>
</reference>
<evidence type="ECO:0000313" key="4">
    <source>
        <dbReference type="Proteomes" id="UP000553034"/>
    </source>
</evidence>
<dbReference type="RefSeq" id="WP_183477177.1">
    <property type="nucleotide sequence ID" value="NZ_JACIFO010000004.1"/>
</dbReference>
<dbReference type="EMBL" id="JACIFO010000004">
    <property type="protein sequence ID" value="MBB4118812.1"/>
    <property type="molecule type" value="Genomic_DNA"/>
</dbReference>
<dbReference type="AlphaFoldDB" id="A0A840EHM8"/>